<organism evidence="2 3">
    <name type="scientific">Cupriavidus gilardii J11</name>
    <dbReference type="NCBI Taxonomy" id="936133"/>
    <lineage>
        <taxon>Bacteria</taxon>
        <taxon>Pseudomonadati</taxon>
        <taxon>Pseudomonadota</taxon>
        <taxon>Betaproteobacteria</taxon>
        <taxon>Burkholderiales</taxon>
        <taxon>Burkholderiaceae</taxon>
        <taxon>Cupriavidus</taxon>
    </lineage>
</organism>
<dbReference type="AlphaFoldDB" id="A0A562BUE4"/>
<reference evidence="2 3" key="1">
    <citation type="submission" date="2019-07" db="EMBL/GenBank/DDBJ databases">
        <title>Genome sequencing of lignin-degrading bacterial isolates.</title>
        <authorList>
            <person name="Gladden J."/>
        </authorList>
    </citation>
    <scope>NUCLEOTIDE SEQUENCE [LARGE SCALE GENOMIC DNA]</scope>
    <source>
        <strain evidence="2 3">J11</strain>
    </source>
</reference>
<evidence type="ECO:0000313" key="3">
    <source>
        <dbReference type="Proteomes" id="UP000318141"/>
    </source>
</evidence>
<keyword evidence="3" id="KW-1185">Reference proteome</keyword>
<dbReference type="OrthoDB" id="13610at2"/>
<name>A0A562BUE4_9BURK</name>
<evidence type="ECO:0000259" key="1">
    <source>
        <dbReference type="Pfam" id="PF12680"/>
    </source>
</evidence>
<dbReference type="GO" id="GO:0016853">
    <property type="term" value="F:isomerase activity"/>
    <property type="evidence" value="ECO:0007669"/>
    <property type="project" value="UniProtKB-KW"/>
</dbReference>
<dbReference type="Gene3D" id="3.10.450.50">
    <property type="match status" value="1"/>
</dbReference>
<comment type="caution">
    <text evidence="2">The sequence shown here is derived from an EMBL/GenBank/DDBJ whole genome shotgun (WGS) entry which is preliminary data.</text>
</comment>
<keyword evidence="2" id="KW-0413">Isomerase</keyword>
<dbReference type="InterPro" id="IPR032710">
    <property type="entry name" value="NTF2-like_dom_sf"/>
</dbReference>
<dbReference type="EMBL" id="VLJN01000005">
    <property type="protein sequence ID" value="TWG88333.1"/>
    <property type="molecule type" value="Genomic_DNA"/>
</dbReference>
<dbReference type="Proteomes" id="UP000318141">
    <property type="component" value="Unassembled WGS sequence"/>
</dbReference>
<sequence>MSESTVTVATLQAFADAWNRHDIDALMSFMTEDCIFDTIAGDEAWGTRHVGHAAVREAFAAAWLNVPDAQWRNGRHLVAADRGLSEWTFTGTDREGRRIEANGVDVFTFRDGLIHIKCAYRKQRPPMPAAR</sequence>
<gene>
    <name evidence="2" type="ORF">L602_001300000900</name>
</gene>
<dbReference type="SUPFAM" id="SSF54427">
    <property type="entry name" value="NTF2-like"/>
    <property type="match status" value="1"/>
</dbReference>
<accession>A0A562BUE4</accession>
<dbReference type="Pfam" id="PF12680">
    <property type="entry name" value="SnoaL_2"/>
    <property type="match status" value="1"/>
</dbReference>
<feature type="domain" description="SnoaL-like" evidence="1">
    <location>
        <begin position="12"/>
        <end position="114"/>
    </location>
</feature>
<proteinExistence type="predicted"/>
<dbReference type="InterPro" id="IPR037401">
    <property type="entry name" value="SnoaL-like"/>
</dbReference>
<protein>
    <submittedName>
        <fullName evidence="2">Steroid delta-isomerase-like uncharacterized protein</fullName>
    </submittedName>
</protein>
<evidence type="ECO:0000313" key="2">
    <source>
        <dbReference type="EMBL" id="TWG88333.1"/>
    </source>
</evidence>